<comment type="caution">
    <text evidence="1">The sequence shown here is derived from an EMBL/GenBank/DDBJ whole genome shotgun (WGS) entry which is preliminary data.</text>
</comment>
<evidence type="ECO:0000313" key="3">
    <source>
        <dbReference type="Proteomes" id="UP000290572"/>
    </source>
</evidence>
<reference evidence="1 3" key="1">
    <citation type="submission" date="2018-03" db="EMBL/GenBank/DDBJ databases">
        <title>Draft genome sequence of Rohu Carp (Labeo rohita).</title>
        <authorList>
            <person name="Das P."/>
            <person name="Kushwaha B."/>
            <person name="Joshi C.G."/>
            <person name="Kumar D."/>
            <person name="Nagpure N.S."/>
            <person name="Sahoo L."/>
            <person name="Das S.P."/>
            <person name="Bit A."/>
            <person name="Patnaik S."/>
            <person name="Meher P.K."/>
            <person name="Jayasankar P."/>
            <person name="Koringa P.G."/>
            <person name="Patel N.V."/>
            <person name="Hinsu A.T."/>
            <person name="Kumar R."/>
            <person name="Pandey M."/>
            <person name="Agarwal S."/>
            <person name="Srivastava S."/>
            <person name="Singh M."/>
            <person name="Iquebal M.A."/>
            <person name="Jaiswal S."/>
            <person name="Angadi U.B."/>
            <person name="Kumar N."/>
            <person name="Raza M."/>
            <person name="Shah T.M."/>
            <person name="Rai A."/>
            <person name="Jena J.K."/>
        </authorList>
    </citation>
    <scope>NUCLEOTIDE SEQUENCE [LARGE SCALE GENOMIC DNA]</scope>
    <source>
        <strain evidence="1">DASCIFA01</strain>
        <tissue evidence="1">Testis</tissue>
    </source>
</reference>
<protein>
    <submittedName>
        <fullName evidence="1">Asc-type amino acid transporter 1</fullName>
    </submittedName>
</protein>
<evidence type="ECO:0000313" key="1">
    <source>
        <dbReference type="EMBL" id="RXN06485.1"/>
    </source>
</evidence>
<accession>A0A498LM95</accession>
<sequence length="95" mass="10870">MFATQATCGSHTNIDSYTSSVLDHINTTIDSVTTQKQITIYPNQKPWMNKEVRILLKARNTAFRSGDLKLLKKIQTFQNTQNLVFIFKKNTCVIC</sequence>
<dbReference type="EMBL" id="QBIY01005467">
    <property type="protein sequence ID" value="RXN37752.1"/>
    <property type="molecule type" value="Genomic_DNA"/>
</dbReference>
<dbReference type="Proteomes" id="UP000290572">
    <property type="component" value="Unassembled WGS sequence"/>
</dbReference>
<dbReference type="STRING" id="84645.A0A498LM95"/>
<evidence type="ECO:0000313" key="2">
    <source>
        <dbReference type="EMBL" id="RXN37752.1"/>
    </source>
</evidence>
<dbReference type="EMBL" id="QBIY01013368">
    <property type="protein sequence ID" value="RXN06485.1"/>
    <property type="molecule type" value="Genomic_DNA"/>
</dbReference>
<gene>
    <name evidence="2" type="ORF">ROHU_001755</name>
    <name evidence="1" type="ORF">ROHU_032830</name>
</gene>
<dbReference type="PANTHER" id="PTHR47510:SF3">
    <property type="entry name" value="ENDO_EXONUCLEASE_PHOSPHATASE DOMAIN-CONTAINING PROTEIN"/>
    <property type="match status" value="1"/>
</dbReference>
<proteinExistence type="predicted"/>
<keyword evidence="3" id="KW-1185">Reference proteome</keyword>
<dbReference type="PANTHER" id="PTHR47510">
    <property type="entry name" value="REVERSE TRANSCRIPTASE DOMAIN-CONTAINING PROTEIN"/>
    <property type="match status" value="1"/>
</dbReference>
<dbReference type="AlphaFoldDB" id="A0A498LM95"/>
<organism evidence="1 3">
    <name type="scientific">Labeo rohita</name>
    <name type="common">Indian major carp</name>
    <name type="synonym">Cyprinus rohita</name>
    <dbReference type="NCBI Taxonomy" id="84645"/>
    <lineage>
        <taxon>Eukaryota</taxon>
        <taxon>Metazoa</taxon>
        <taxon>Chordata</taxon>
        <taxon>Craniata</taxon>
        <taxon>Vertebrata</taxon>
        <taxon>Euteleostomi</taxon>
        <taxon>Actinopterygii</taxon>
        <taxon>Neopterygii</taxon>
        <taxon>Teleostei</taxon>
        <taxon>Ostariophysi</taxon>
        <taxon>Cypriniformes</taxon>
        <taxon>Cyprinidae</taxon>
        <taxon>Labeoninae</taxon>
        <taxon>Labeonini</taxon>
        <taxon>Labeo</taxon>
    </lineage>
</organism>
<name>A0A498LM95_LABRO</name>